<dbReference type="InterPro" id="IPR048447">
    <property type="entry name" value="DUF1980_C"/>
</dbReference>
<dbReference type="NCBIfam" id="TIGR03943">
    <property type="entry name" value="TIGR03943 family putative permease subunit"/>
    <property type="match status" value="1"/>
</dbReference>
<dbReference type="Proteomes" id="UP001342826">
    <property type="component" value="Unassembled WGS sequence"/>
</dbReference>
<keyword evidence="1" id="KW-0472">Membrane</keyword>
<feature type="domain" description="DUF1980" evidence="2">
    <location>
        <begin position="2"/>
        <end position="115"/>
    </location>
</feature>
<evidence type="ECO:0000313" key="4">
    <source>
        <dbReference type="EMBL" id="MED4399906.1"/>
    </source>
</evidence>
<keyword evidence="1" id="KW-1133">Transmembrane helix</keyword>
<dbReference type="Pfam" id="PF09323">
    <property type="entry name" value="DUF1980"/>
    <property type="match status" value="1"/>
</dbReference>
<proteinExistence type="predicted"/>
<organism evidence="4 5">
    <name type="scientific">Metabacillus fastidiosus</name>
    <dbReference type="NCBI Taxonomy" id="1458"/>
    <lineage>
        <taxon>Bacteria</taxon>
        <taxon>Bacillati</taxon>
        <taxon>Bacillota</taxon>
        <taxon>Bacilli</taxon>
        <taxon>Bacillales</taxon>
        <taxon>Bacillaceae</taxon>
        <taxon>Metabacillus</taxon>
    </lineage>
</organism>
<comment type="caution">
    <text evidence="4">The sequence shown here is derived from an EMBL/GenBank/DDBJ whole genome shotgun (WGS) entry which is preliminary data.</text>
</comment>
<gene>
    <name evidence="4" type="ORF">P9271_00840</name>
</gene>
<dbReference type="PANTHER" id="PTHR40047:SF1">
    <property type="entry name" value="UPF0703 PROTEIN YCGQ"/>
    <property type="match status" value="1"/>
</dbReference>
<accession>A0ABU6NRY2</accession>
<name>A0ABU6NRY2_9BACI</name>
<evidence type="ECO:0000256" key="1">
    <source>
        <dbReference type="SAM" id="Phobius"/>
    </source>
</evidence>
<protein>
    <submittedName>
        <fullName evidence="4">TIGR03943 family protein</fullName>
    </submittedName>
</protein>
<evidence type="ECO:0000313" key="5">
    <source>
        <dbReference type="Proteomes" id="UP001342826"/>
    </source>
</evidence>
<keyword evidence="5" id="KW-1185">Reference proteome</keyword>
<dbReference type="EMBL" id="JARTFS010000001">
    <property type="protein sequence ID" value="MED4399906.1"/>
    <property type="molecule type" value="Genomic_DNA"/>
</dbReference>
<evidence type="ECO:0000259" key="2">
    <source>
        <dbReference type="Pfam" id="PF09323"/>
    </source>
</evidence>
<feature type="domain" description="DUF1980" evidence="3">
    <location>
        <begin position="139"/>
        <end position="279"/>
    </location>
</feature>
<evidence type="ECO:0000259" key="3">
    <source>
        <dbReference type="Pfam" id="PF21537"/>
    </source>
</evidence>
<dbReference type="PANTHER" id="PTHR40047">
    <property type="entry name" value="UPF0703 PROTEIN YCGQ"/>
    <property type="match status" value="1"/>
</dbReference>
<dbReference type="InterPro" id="IPR015402">
    <property type="entry name" value="DUF1980"/>
</dbReference>
<dbReference type="InterPro" id="IPR052955">
    <property type="entry name" value="UPF0703_membrane_permease"/>
</dbReference>
<dbReference type="Pfam" id="PF21537">
    <property type="entry name" value="DUF1980_C"/>
    <property type="match status" value="1"/>
</dbReference>
<reference evidence="4 5" key="1">
    <citation type="submission" date="2023-03" db="EMBL/GenBank/DDBJ databases">
        <title>Bacillus Genome Sequencing.</title>
        <authorList>
            <person name="Dunlap C."/>
        </authorList>
    </citation>
    <scope>NUCLEOTIDE SEQUENCE [LARGE SCALE GENOMIC DNA]</scope>
    <source>
        <strain evidence="4 5">NRS-1717</strain>
    </source>
</reference>
<dbReference type="RefSeq" id="WP_328014618.1">
    <property type="nucleotide sequence ID" value="NZ_JARTFS010000001.1"/>
</dbReference>
<dbReference type="InterPro" id="IPR048493">
    <property type="entry name" value="DUF1980_N"/>
</dbReference>
<sequence length="281" mass="33197">MFRIFVLLLFTYFFFHLHVSGNLSKYINMKYSYLSYSAIWILAFLTIVQIITYFKQSEKENCHSDCCCDHEHEHESKKPFYKRMIVYMIFFFPLITGFFLPIATLDSNIVKAKGFSFKAIESNEQYAQTQYLRPDTSVYYGKEGYDELMAEEFKKYSRKNTISLHDEDYLKGMETIYNYPGDFLDKTVEFNGFTYKGDALNNKQMFILRFGIIHCVADSGVFGMLVEFPNNMKLKDDEWVHVKGSLSSIYYQPFKAAIPVLQVKEWSKIEKPDDPYVYRGY</sequence>
<keyword evidence="1" id="KW-0812">Transmembrane</keyword>
<feature type="transmembrane region" description="Helical" evidence="1">
    <location>
        <begin position="33"/>
        <end position="54"/>
    </location>
</feature>
<feature type="transmembrane region" description="Helical" evidence="1">
    <location>
        <begin position="84"/>
        <end position="103"/>
    </location>
</feature>
<dbReference type="Gene3D" id="1.20.1070.10">
    <property type="entry name" value="Rhodopsin 7-helix transmembrane proteins"/>
    <property type="match status" value="1"/>
</dbReference>